<dbReference type="SUPFAM" id="SSF75011">
    <property type="entry name" value="3-carboxy-cis,cis-mucoante lactonizing enzyme"/>
    <property type="match status" value="1"/>
</dbReference>
<gene>
    <name evidence="1" type="ORF">FPZ42_03460</name>
</gene>
<dbReference type="EMBL" id="VOEI01000001">
    <property type="protein sequence ID" value="TWR28285.1"/>
    <property type="molecule type" value="Genomic_DNA"/>
</dbReference>
<accession>A0A563UAA7</accession>
<sequence length="301" mass="33344">MVRSRAVKIIVPLVVLVFVAAFAKHRFIDSKMQPEGNLKDKAMDETSGIAASTINPDIFYVHNDSGDTSRFFAIDAKGNLKSTIYFKGNEQPPGVTDCEDIAVGPGPKKKQSYVYLGDIGDNAAHRKAITVYRFAESAAWASAGNTEAKPIAFTYQYPDGPKDAEAMAIDPLQKLLYIVTKRGDSVGVYTAPLKAGEGDTTKLTFRGKLFFSGLKPFKWITAADISKDGSQVLVKSYERVYYWRRQGNEAIWQTLQRPARELPYKQERQGEAIGFSADGKSYYTTSEGVFAPIYHYSSPDN</sequence>
<dbReference type="RefSeq" id="WP_146269081.1">
    <property type="nucleotide sequence ID" value="NZ_VOEI01000001.1"/>
</dbReference>
<proteinExistence type="predicted"/>
<organism evidence="1 2">
    <name type="scientific">Mucilaginibacter achroorhodeus</name>
    <dbReference type="NCBI Taxonomy" id="2599294"/>
    <lineage>
        <taxon>Bacteria</taxon>
        <taxon>Pseudomonadati</taxon>
        <taxon>Bacteroidota</taxon>
        <taxon>Sphingobacteriia</taxon>
        <taxon>Sphingobacteriales</taxon>
        <taxon>Sphingobacteriaceae</taxon>
        <taxon>Mucilaginibacter</taxon>
    </lineage>
</organism>
<evidence type="ECO:0008006" key="3">
    <source>
        <dbReference type="Google" id="ProtNLM"/>
    </source>
</evidence>
<dbReference type="OrthoDB" id="9798438at2"/>
<keyword evidence="2" id="KW-1185">Reference proteome</keyword>
<name>A0A563UAA7_9SPHI</name>
<protein>
    <recommendedName>
        <fullName evidence="3">WD40 repeat protein</fullName>
    </recommendedName>
</protein>
<dbReference type="AlphaFoldDB" id="A0A563UAA7"/>
<evidence type="ECO:0000313" key="2">
    <source>
        <dbReference type="Proteomes" id="UP000318010"/>
    </source>
</evidence>
<comment type="caution">
    <text evidence="1">The sequence shown here is derived from an EMBL/GenBank/DDBJ whole genome shotgun (WGS) entry which is preliminary data.</text>
</comment>
<dbReference type="Proteomes" id="UP000318010">
    <property type="component" value="Unassembled WGS sequence"/>
</dbReference>
<evidence type="ECO:0000313" key="1">
    <source>
        <dbReference type="EMBL" id="TWR28285.1"/>
    </source>
</evidence>
<reference evidence="1 2" key="1">
    <citation type="submission" date="2019-07" db="EMBL/GenBank/DDBJ databases">
        <authorList>
            <person name="Kim J."/>
        </authorList>
    </citation>
    <scope>NUCLEOTIDE SEQUENCE [LARGE SCALE GENOMIC DNA]</scope>
    <source>
        <strain evidence="1 2">MJ1a</strain>
    </source>
</reference>